<name>A0A428MXP2_9BACI</name>
<dbReference type="Proteomes" id="UP000275076">
    <property type="component" value="Unassembled WGS sequence"/>
</dbReference>
<comment type="caution">
    <text evidence="3">The sequence shown here is derived from an EMBL/GenBank/DDBJ whole genome shotgun (WGS) entry which is preliminary data.</text>
</comment>
<keyword evidence="2" id="KW-0472">Membrane</keyword>
<feature type="coiled-coil region" evidence="1">
    <location>
        <begin position="338"/>
        <end position="365"/>
    </location>
</feature>
<dbReference type="Pfam" id="PF06898">
    <property type="entry name" value="YqfD"/>
    <property type="match status" value="1"/>
</dbReference>
<reference evidence="3 4" key="1">
    <citation type="submission" date="2018-10" db="EMBL/GenBank/DDBJ databases">
        <title>Draft genome sequence of Bacillus salarius IM0101, isolated from a hypersaline soil in Inner Mongolia, China.</title>
        <authorList>
            <person name="Yamprayoonswat W."/>
            <person name="Boonvisut S."/>
            <person name="Jumpathong W."/>
            <person name="Sittihan S."/>
            <person name="Ruangsuj P."/>
            <person name="Wanthongcharoen S."/>
            <person name="Thongpramul N."/>
            <person name="Pimmason S."/>
            <person name="Yu B."/>
            <person name="Yasawong M."/>
        </authorList>
    </citation>
    <scope>NUCLEOTIDE SEQUENCE [LARGE SCALE GENOMIC DNA]</scope>
    <source>
        <strain evidence="3 4">IM0101</strain>
    </source>
</reference>
<dbReference type="InterPro" id="IPR010690">
    <property type="entry name" value="YqfD"/>
</dbReference>
<gene>
    <name evidence="3" type="primary">yqfD</name>
    <name evidence="3" type="ORF">D7Z54_23230</name>
</gene>
<dbReference type="AlphaFoldDB" id="A0A428MXP2"/>
<evidence type="ECO:0000313" key="4">
    <source>
        <dbReference type="Proteomes" id="UP000275076"/>
    </source>
</evidence>
<organism evidence="3 4">
    <name type="scientific">Salibacterium salarium</name>
    <dbReference type="NCBI Taxonomy" id="284579"/>
    <lineage>
        <taxon>Bacteria</taxon>
        <taxon>Bacillati</taxon>
        <taxon>Bacillota</taxon>
        <taxon>Bacilli</taxon>
        <taxon>Bacillales</taxon>
        <taxon>Bacillaceae</taxon>
    </lineage>
</organism>
<evidence type="ECO:0000313" key="3">
    <source>
        <dbReference type="EMBL" id="RSL30892.1"/>
    </source>
</evidence>
<protein>
    <submittedName>
        <fullName evidence="3">Sporulation protein YqfD</fullName>
    </submittedName>
</protein>
<keyword evidence="4" id="KW-1185">Reference proteome</keyword>
<evidence type="ECO:0000256" key="1">
    <source>
        <dbReference type="SAM" id="Coils"/>
    </source>
</evidence>
<proteinExistence type="predicted"/>
<keyword evidence="2" id="KW-0812">Transmembrane</keyword>
<dbReference type="OrthoDB" id="1640349at2"/>
<accession>A0A428MXP2</accession>
<dbReference type="EMBL" id="RBVX01000030">
    <property type="protein sequence ID" value="RSL30892.1"/>
    <property type="molecule type" value="Genomic_DNA"/>
</dbReference>
<dbReference type="PIRSF" id="PIRSF029895">
    <property type="entry name" value="SpoIV"/>
    <property type="match status" value="1"/>
</dbReference>
<dbReference type="NCBIfam" id="TIGR02876">
    <property type="entry name" value="spore_yqfD"/>
    <property type="match status" value="1"/>
</dbReference>
<keyword evidence="1" id="KW-0175">Coiled coil</keyword>
<evidence type="ECO:0000256" key="2">
    <source>
        <dbReference type="SAM" id="Phobius"/>
    </source>
</evidence>
<feature type="transmembrane region" description="Helical" evidence="2">
    <location>
        <begin position="94"/>
        <end position="114"/>
    </location>
</feature>
<sequence>MAMTREVGMKKKRDLADIQVKVTGQNVENIINHCLASGIILSHMSKEKDAIVFYTAYSNINQIEETVRYNEGEMEVLEKSTYERYYGFIKKRSAFFFGIGLFMIIIILMSQMIWKIEIEGADPPLEYEMENYLDKLGIKVGSFQFLLPDLETMQTQLLEEMDEVTWIGVNKTGTTFHFEVVEQSLPEKEEAKPPHHIVAEKTAVIDSIFAEKGQPMVQQNDLVHKDDVLISGFIGEGEYTRAVAAEGEVRGEVWYKVTVELPEKLMLETLTGDSKNQYSLQLFGFQIPIWGKDAGEQFENAVVTEDTYDAKVWRWNLPASLDIKNYQESKTINNVSKKNIVEKSKEAAENKLKNHISQDAEIKDEKILHEDSQNGKVKLVVHYQVIEDIKSEAPIIQGE</sequence>
<keyword evidence="2" id="KW-1133">Transmembrane helix</keyword>